<dbReference type="GO" id="GO:0003924">
    <property type="term" value="F:GTPase activity"/>
    <property type="evidence" value="ECO:0007669"/>
    <property type="project" value="InterPro"/>
</dbReference>
<comment type="similarity">
    <text evidence="1">Belongs to the small GTPase superfamily. Rab family.</text>
</comment>
<dbReference type="GeneID" id="14921535"/>
<organism evidence="5 6">
    <name type="scientific">Acanthamoeba castellanii (strain ATCC 30010 / Neff)</name>
    <dbReference type="NCBI Taxonomy" id="1257118"/>
    <lineage>
        <taxon>Eukaryota</taxon>
        <taxon>Amoebozoa</taxon>
        <taxon>Discosea</taxon>
        <taxon>Longamoebia</taxon>
        <taxon>Centramoebida</taxon>
        <taxon>Acanthamoebidae</taxon>
        <taxon>Acanthamoeba</taxon>
    </lineage>
</organism>
<dbReference type="FunFam" id="3.40.50.300:FF:001447">
    <property type="entry name" value="Ras-related protein Rab-1B"/>
    <property type="match status" value="1"/>
</dbReference>
<protein>
    <submittedName>
        <fullName evidence="5">Ras subfamily protein</fullName>
    </submittedName>
</protein>
<accession>L8H889</accession>
<evidence type="ECO:0000256" key="2">
    <source>
        <dbReference type="ARBA" id="ARBA00022741"/>
    </source>
</evidence>
<keyword evidence="4" id="KW-0449">Lipoprotein</keyword>
<dbReference type="VEuPathDB" id="AmoebaDB:ACA1_054110"/>
<dbReference type="SUPFAM" id="SSF52540">
    <property type="entry name" value="P-loop containing nucleoside triphosphate hydrolases"/>
    <property type="match status" value="1"/>
</dbReference>
<dbReference type="Gene3D" id="3.40.50.300">
    <property type="entry name" value="P-loop containing nucleotide triphosphate hydrolases"/>
    <property type="match status" value="1"/>
</dbReference>
<dbReference type="InterPro" id="IPR027417">
    <property type="entry name" value="P-loop_NTPase"/>
</dbReference>
<dbReference type="STRING" id="1257118.L8H889"/>
<evidence type="ECO:0000313" key="6">
    <source>
        <dbReference type="Proteomes" id="UP000011083"/>
    </source>
</evidence>
<name>L8H889_ACACF</name>
<dbReference type="PANTHER" id="PTHR47980">
    <property type="entry name" value="LD44762P"/>
    <property type="match status" value="1"/>
</dbReference>
<dbReference type="EMBL" id="KB007909">
    <property type="protein sequence ID" value="ELR20666.1"/>
    <property type="molecule type" value="Genomic_DNA"/>
</dbReference>
<evidence type="ECO:0000256" key="4">
    <source>
        <dbReference type="ARBA" id="ARBA00023288"/>
    </source>
</evidence>
<keyword evidence="3" id="KW-0342">GTP-binding</keyword>
<dbReference type="AlphaFoldDB" id="L8H889"/>
<dbReference type="GO" id="GO:0005525">
    <property type="term" value="F:GTP binding"/>
    <property type="evidence" value="ECO:0007669"/>
    <property type="project" value="UniProtKB-KW"/>
</dbReference>
<dbReference type="PRINTS" id="PR00449">
    <property type="entry name" value="RASTRNSFRMNG"/>
</dbReference>
<keyword evidence="6" id="KW-1185">Reference proteome</keyword>
<dbReference type="NCBIfam" id="TIGR00231">
    <property type="entry name" value="small_GTP"/>
    <property type="match status" value="1"/>
</dbReference>
<dbReference type="CDD" id="cd00154">
    <property type="entry name" value="Rab"/>
    <property type="match status" value="1"/>
</dbReference>
<dbReference type="InterPro" id="IPR001806">
    <property type="entry name" value="Small_GTPase"/>
</dbReference>
<dbReference type="SMART" id="SM00174">
    <property type="entry name" value="RHO"/>
    <property type="match status" value="1"/>
</dbReference>
<dbReference type="InterPro" id="IPR050305">
    <property type="entry name" value="Small_GTPase_Rab"/>
</dbReference>
<keyword evidence="2" id="KW-0547">Nucleotide-binding</keyword>
<dbReference type="OrthoDB" id="8830751at2759"/>
<dbReference type="SMART" id="SM00175">
    <property type="entry name" value="RAB"/>
    <property type="match status" value="1"/>
</dbReference>
<evidence type="ECO:0000313" key="5">
    <source>
        <dbReference type="EMBL" id="ELR20666.1"/>
    </source>
</evidence>
<sequence length="266" mass="29327">MPTTPGGQLVAKLLLIGNSRSKNCACATAHVRHNDPDTKKNALLRRFTDSEWAASTRTTGIDYQLRTIEIDDRTVRVQMWDTAGQERFRSITTAYYRGAHGLMFVFSVSDRRSFDDLSNWINSATQHGKAHTPRLLVGDVSSSDAGDHLPRVVSREEALAFATSGMKYIEVDVGKGEGVEEAFFTLTRDAVRRYVEGLAPTRHLYGGGPGMLPMSPASLVHLCVAHLVTAHHADPRALEAHTRHLPAELRERISCAVADPLLSIEK</sequence>
<dbReference type="PROSITE" id="PS51421">
    <property type="entry name" value="RAS"/>
    <property type="match status" value="1"/>
</dbReference>
<dbReference type="RefSeq" id="XP_004344069.1">
    <property type="nucleotide sequence ID" value="XM_004344019.1"/>
</dbReference>
<dbReference type="SMART" id="SM00173">
    <property type="entry name" value="RAS"/>
    <property type="match status" value="1"/>
</dbReference>
<dbReference type="Pfam" id="PF00071">
    <property type="entry name" value="Ras"/>
    <property type="match status" value="1"/>
</dbReference>
<dbReference type="PROSITE" id="PS51419">
    <property type="entry name" value="RAB"/>
    <property type="match status" value="1"/>
</dbReference>
<gene>
    <name evidence="5" type="ORF">ACA1_054110</name>
</gene>
<evidence type="ECO:0000256" key="3">
    <source>
        <dbReference type="ARBA" id="ARBA00023134"/>
    </source>
</evidence>
<reference evidence="5 6" key="1">
    <citation type="journal article" date="2013" name="Genome Biol.">
        <title>Genome of Acanthamoeba castellanii highlights extensive lateral gene transfer and early evolution of tyrosine kinase signaling.</title>
        <authorList>
            <person name="Clarke M."/>
            <person name="Lohan A.J."/>
            <person name="Liu B."/>
            <person name="Lagkouvardos I."/>
            <person name="Roy S."/>
            <person name="Zafar N."/>
            <person name="Bertelli C."/>
            <person name="Schilde C."/>
            <person name="Kianianmomeni A."/>
            <person name="Burglin T.R."/>
            <person name="Frech C."/>
            <person name="Turcotte B."/>
            <person name="Kopec K.O."/>
            <person name="Synnott J.M."/>
            <person name="Choo C."/>
            <person name="Paponov I."/>
            <person name="Finkler A."/>
            <person name="Soon Heng Tan C."/>
            <person name="Hutchins A.P."/>
            <person name="Weinmeier T."/>
            <person name="Rattei T."/>
            <person name="Chu J.S."/>
            <person name="Gimenez G."/>
            <person name="Irimia M."/>
            <person name="Rigden D.J."/>
            <person name="Fitzpatrick D.A."/>
            <person name="Lorenzo-Morales J."/>
            <person name="Bateman A."/>
            <person name="Chiu C.H."/>
            <person name="Tang P."/>
            <person name="Hegemann P."/>
            <person name="Fromm H."/>
            <person name="Raoult D."/>
            <person name="Greub G."/>
            <person name="Miranda-Saavedra D."/>
            <person name="Chen N."/>
            <person name="Nash P."/>
            <person name="Ginger M.L."/>
            <person name="Horn M."/>
            <person name="Schaap P."/>
            <person name="Caler L."/>
            <person name="Loftus B."/>
        </authorList>
    </citation>
    <scope>NUCLEOTIDE SEQUENCE [LARGE SCALE GENOMIC DNA]</scope>
    <source>
        <strain evidence="5 6">Neff</strain>
    </source>
</reference>
<proteinExistence type="inferred from homology"/>
<dbReference type="Proteomes" id="UP000011083">
    <property type="component" value="Unassembled WGS sequence"/>
</dbReference>
<dbReference type="KEGG" id="acan:ACA1_054110"/>
<dbReference type="InterPro" id="IPR005225">
    <property type="entry name" value="Small_GTP-bd"/>
</dbReference>
<evidence type="ECO:0000256" key="1">
    <source>
        <dbReference type="ARBA" id="ARBA00006270"/>
    </source>
</evidence>